<evidence type="ECO:0000313" key="1">
    <source>
        <dbReference type="EMBL" id="MEZ7198894.1"/>
    </source>
</evidence>
<proteinExistence type="predicted"/>
<dbReference type="EMBL" id="JBGLYH010000110">
    <property type="protein sequence ID" value="MEZ7198894.1"/>
    <property type="molecule type" value="Genomic_DNA"/>
</dbReference>
<evidence type="ECO:0008006" key="3">
    <source>
        <dbReference type="Google" id="ProtNLM"/>
    </source>
</evidence>
<dbReference type="Proteomes" id="UP001568698">
    <property type="component" value="Unassembled WGS sequence"/>
</dbReference>
<name>A0ABV4K7D9_9BACT</name>
<accession>A0ABV4K7D9</accession>
<organism evidence="1 2">
    <name type="scientific">Pseudodesulfovibrio karagichevae</name>
    <dbReference type="NCBI Taxonomy" id="3239305"/>
    <lineage>
        <taxon>Bacteria</taxon>
        <taxon>Pseudomonadati</taxon>
        <taxon>Thermodesulfobacteriota</taxon>
        <taxon>Desulfovibrionia</taxon>
        <taxon>Desulfovibrionales</taxon>
        <taxon>Desulfovibrionaceae</taxon>
    </lineage>
</organism>
<dbReference type="RefSeq" id="WP_371388371.1">
    <property type="nucleotide sequence ID" value="NZ_JBGLYH010000110.1"/>
</dbReference>
<sequence>MNYTACIQPMETYLKITVSGTMESLEDMADFAELLSRMGEEYGLRWMLLDEKRLKKHLDVLDAYRLAEADITMQAAIRGVRIACMPNPEDIEFARNMETILHNRSISYRIFGDEDEAAAWLTR</sequence>
<evidence type="ECO:0000313" key="2">
    <source>
        <dbReference type="Proteomes" id="UP001568698"/>
    </source>
</evidence>
<gene>
    <name evidence="1" type="ORF">AB6M95_19280</name>
</gene>
<comment type="caution">
    <text evidence="1">The sequence shown here is derived from an EMBL/GenBank/DDBJ whole genome shotgun (WGS) entry which is preliminary data.</text>
</comment>
<protein>
    <recommendedName>
        <fullName evidence="3">SpoIIAA-like</fullName>
    </recommendedName>
</protein>
<keyword evidence="2" id="KW-1185">Reference proteome</keyword>
<reference evidence="1 2" key="1">
    <citation type="submission" date="2024-08" db="EMBL/GenBank/DDBJ databases">
        <title>Sulfate-reducing bacteria isolated from formation water of the oil field in Kazakhstan and description of Pseudodesulfovibrio sp.</title>
        <authorList>
            <person name="Bidzhieva S.K."/>
            <person name="Tourova T.P."/>
            <person name="Grouzdev D.S."/>
            <person name="Beletsky A.V."/>
            <person name="Sokolova D.S."/>
            <person name="Samigullina S.R."/>
            <person name="Poltaraus A.B."/>
            <person name="Avtukh A.N."/>
            <person name="Tereshina V.M."/>
            <person name="Zhaparov N.S."/>
            <person name="Mardanov A.V."/>
            <person name="Nazina T.N."/>
        </authorList>
    </citation>
    <scope>NUCLEOTIDE SEQUENCE [LARGE SCALE GENOMIC DNA]</scope>
    <source>
        <strain evidence="1 2">9FUS</strain>
    </source>
</reference>